<accession>A0A433RX55</accession>
<keyword evidence="2" id="KW-1185">Reference proteome</keyword>
<dbReference type="InterPro" id="IPR045424">
    <property type="entry name" value="DUF6509"/>
</dbReference>
<gene>
    <name evidence="1" type="ORF">QI30_03485</name>
</gene>
<comment type="caution">
    <text evidence="1">The sequence shown here is derived from an EMBL/GenBank/DDBJ whole genome shotgun (WGS) entry which is preliminary data.</text>
</comment>
<reference evidence="1 2" key="1">
    <citation type="submission" date="2014-11" db="EMBL/GenBank/DDBJ databases">
        <title>Genome sequence and analysis of novel Kurthia sp.</title>
        <authorList>
            <person name="Lawson J.N."/>
            <person name="Gonzalez J.E."/>
            <person name="Rinauldi L."/>
            <person name="Xuan Z."/>
            <person name="Firman A."/>
            <person name="Shaddox L."/>
            <person name="Trudeau A."/>
            <person name="Shah S."/>
            <person name="Reiman D."/>
        </authorList>
    </citation>
    <scope>NUCLEOTIDE SEQUENCE [LARGE SCALE GENOMIC DNA]</scope>
    <source>
        <strain evidence="1 2">3B1D</strain>
    </source>
</reference>
<dbReference type="RefSeq" id="WP_126989570.1">
    <property type="nucleotide sequence ID" value="NZ_JTFC01000010.1"/>
</dbReference>
<organism evidence="1 2">
    <name type="scientific">Candidatus Kurthia intestinigallinarum</name>
    <dbReference type="NCBI Taxonomy" id="1562256"/>
    <lineage>
        <taxon>Bacteria</taxon>
        <taxon>Bacillati</taxon>
        <taxon>Bacillota</taxon>
        <taxon>Bacilli</taxon>
        <taxon>Bacillales</taxon>
        <taxon>Caryophanaceae</taxon>
        <taxon>Kurthia</taxon>
    </lineage>
</organism>
<protein>
    <submittedName>
        <fullName evidence="1">Pullulanase</fullName>
    </submittedName>
</protein>
<evidence type="ECO:0000313" key="2">
    <source>
        <dbReference type="Proteomes" id="UP000288623"/>
    </source>
</evidence>
<dbReference type="OrthoDB" id="2736409at2"/>
<name>A0A433RX55_9BACL</name>
<dbReference type="Pfam" id="PF20119">
    <property type="entry name" value="DUF6509"/>
    <property type="match status" value="1"/>
</dbReference>
<sequence>MNILAYMMEEIKDPTNILEGQRFEFLLDIEVDEEDELYTEGGIDLRVIVSKNDDDIKIENYFFIQKSDQKVLEFGLEDDEEAEVLAFVKQHILAGE</sequence>
<evidence type="ECO:0000313" key="1">
    <source>
        <dbReference type="EMBL" id="RUS57858.1"/>
    </source>
</evidence>
<dbReference type="AlphaFoldDB" id="A0A433RX55"/>
<proteinExistence type="predicted"/>
<dbReference type="EMBL" id="JTFC01000010">
    <property type="protein sequence ID" value="RUS57858.1"/>
    <property type="molecule type" value="Genomic_DNA"/>
</dbReference>
<dbReference type="Proteomes" id="UP000288623">
    <property type="component" value="Unassembled WGS sequence"/>
</dbReference>